<evidence type="ECO:0000256" key="6">
    <source>
        <dbReference type="ARBA" id="ARBA00023288"/>
    </source>
</evidence>
<keyword evidence="4" id="KW-0336">GPI-anchor</keyword>
<keyword evidence="6" id="KW-0449">Lipoprotein</keyword>
<sequence>MEINKFLAVVVVVVVLYSVEATAQGGSPQLTACLQKLLPCQPYIHSLNPPPPPSCCGPMKEIVEKDAPCLCTAFNNPEVLKALNLTKENALLLPKACGVNPDVSLCSKIATPSPIASPGSTNGTSSAATISFNRFSFLSAFVAMIFF</sequence>
<evidence type="ECO:0000259" key="8">
    <source>
        <dbReference type="SMART" id="SM00499"/>
    </source>
</evidence>
<dbReference type="InterPro" id="IPR016140">
    <property type="entry name" value="Bifunc_inhib/LTP/seed_store"/>
</dbReference>
<feature type="signal peptide" evidence="7">
    <location>
        <begin position="1"/>
        <end position="23"/>
    </location>
</feature>
<dbReference type="EMBL" id="JAEFBK010000001">
    <property type="protein sequence ID" value="KAG7651579.1"/>
    <property type="molecule type" value="Genomic_DNA"/>
</dbReference>
<dbReference type="InterPro" id="IPR043325">
    <property type="entry name" value="LTSS"/>
</dbReference>
<evidence type="ECO:0000256" key="7">
    <source>
        <dbReference type="SAM" id="SignalP"/>
    </source>
</evidence>
<keyword evidence="4" id="KW-0325">Glycoprotein</keyword>
<name>A0A8T2GV97_9BRAS</name>
<comment type="similarity">
    <text evidence="2">Belongs to the plant LTP family.</text>
</comment>
<evidence type="ECO:0000313" key="10">
    <source>
        <dbReference type="Proteomes" id="UP000694240"/>
    </source>
</evidence>
<evidence type="ECO:0000256" key="3">
    <source>
        <dbReference type="ARBA" id="ARBA00022475"/>
    </source>
</evidence>
<dbReference type="Proteomes" id="UP000694240">
    <property type="component" value="Chromosome 1"/>
</dbReference>
<evidence type="ECO:0000256" key="1">
    <source>
        <dbReference type="ARBA" id="ARBA00004609"/>
    </source>
</evidence>
<comment type="subcellular location">
    <subcellularLocation>
        <location evidence="1">Cell membrane</location>
        <topology evidence="1">Lipid-anchor</topology>
        <topology evidence="1">GPI-anchor</topology>
    </subcellularLocation>
</comment>
<evidence type="ECO:0000256" key="4">
    <source>
        <dbReference type="ARBA" id="ARBA00022622"/>
    </source>
</evidence>
<comment type="caution">
    <text evidence="9">The sequence shown here is derived from an EMBL/GenBank/DDBJ whole genome shotgun (WGS) entry which is preliminary data.</text>
</comment>
<feature type="domain" description="Bifunctional inhibitor/plant lipid transfer protein/seed storage helical" evidence="8">
    <location>
        <begin position="33"/>
        <end position="106"/>
    </location>
</feature>
<gene>
    <name evidence="9" type="ORF">ISN45_At01g064300</name>
</gene>
<feature type="chain" id="PRO_5035743386" evidence="7">
    <location>
        <begin position="24"/>
        <end position="147"/>
    </location>
</feature>
<evidence type="ECO:0000313" key="9">
    <source>
        <dbReference type="EMBL" id="KAG7651579.1"/>
    </source>
</evidence>
<dbReference type="GO" id="GO:0098552">
    <property type="term" value="C:side of membrane"/>
    <property type="evidence" value="ECO:0007669"/>
    <property type="project" value="UniProtKB-KW"/>
</dbReference>
<keyword evidence="7" id="KW-0732">Signal</keyword>
<keyword evidence="10" id="KW-1185">Reference proteome</keyword>
<evidence type="ECO:0000256" key="5">
    <source>
        <dbReference type="ARBA" id="ARBA00023136"/>
    </source>
</evidence>
<keyword evidence="3" id="KW-1003">Cell membrane</keyword>
<keyword evidence="5" id="KW-0472">Membrane</keyword>
<dbReference type="CDD" id="cd00010">
    <property type="entry name" value="AAI_LTSS"/>
    <property type="match status" value="1"/>
</dbReference>
<protein>
    <submittedName>
        <fullName evidence="9">Bifunctional inhibitor/plant lipid transfer protein/seed storage helical domain</fullName>
    </submittedName>
</protein>
<reference evidence="9 10" key="1">
    <citation type="submission" date="2020-12" db="EMBL/GenBank/DDBJ databases">
        <title>Concerted genomic and epigenomic changes stabilize Arabidopsis allopolyploids.</title>
        <authorList>
            <person name="Chen Z."/>
        </authorList>
    </citation>
    <scope>NUCLEOTIDE SEQUENCE [LARGE SCALE GENOMIC DNA]</scope>
    <source>
        <strain evidence="9">Allo738</strain>
        <tissue evidence="9">Leaf</tissue>
    </source>
</reference>
<dbReference type="Pfam" id="PF14368">
    <property type="entry name" value="LTP_2"/>
    <property type="match status" value="1"/>
</dbReference>
<evidence type="ECO:0000256" key="2">
    <source>
        <dbReference type="ARBA" id="ARBA00009748"/>
    </source>
</evidence>
<accession>A0A8T2GV97</accession>
<dbReference type="AlphaFoldDB" id="A0A8T2GV97"/>
<dbReference type="GO" id="GO:0005886">
    <property type="term" value="C:plasma membrane"/>
    <property type="evidence" value="ECO:0007669"/>
    <property type="project" value="UniProtKB-SubCell"/>
</dbReference>
<dbReference type="SMART" id="SM00499">
    <property type="entry name" value="AAI"/>
    <property type="match status" value="1"/>
</dbReference>
<proteinExistence type="inferred from homology"/>
<dbReference type="PANTHER" id="PTHR33044">
    <property type="entry name" value="BIFUNCTIONAL INHIBITOR/LIPID-TRANSFER PROTEIN/SEED STORAGE 2S ALBUMIN SUPERFAMILY PROTEIN-RELATED"/>
    <property type="match status" value="1"/>
</dbReference>
<organism evidence="9 10">
    <name type="scientific">Arabidopsis thaliana x Arabidopsis arenosa</name>
    <dbReference type="NCBI Taxonomy" id="1240361"/>
    <lineage>
        <taxon>Eukaryota</taxon>
        <taxon>Viridiplantae</taxon>
        <taxon>Streptophyta</taxon>
        <taxon>Embryophyta</taxon>
        <taxon>Tracheophyta</taxon>
        <taxon>Spermatophyta</taxon>
        <taxon>Magnoliopsida</taxon>
        <taxon>eudicotyledons</taxon>
        <taxon>Gunneridae</taxon>
        <taxon>Pentapetalae</taxon>
        <taxon>rosids</taxon>
        <taxon>malvids</taxon>
        <taxon>Brassicales</taxon>
        <taxon>Brassicaceae</taxon>
        <taxon>Camelineae</taxon>
        <taxon>Arabidopsis</taxon>
    </lineage>
</organism>